<comment type="caution">
    <text evidence="3">The sequence shown here is derived from an EMBL/GenBank/DDBJ whole genome shotgun (WGS) entry which is preliminary data.</text>
</comment>
<evidence type="ECO:0000259" key="2">
    <source>
        <dbReference type="PROSITE" id="PS50075"/>
    </source>
</evidence>
<keyword evidence="1" id="KW-0677">Repeat</keyword>
<sequence length="125" mass="14045">MKLPDFMVPGQVMRLQALPRTSSGKIDRSALPIPQRLSENVQIESPQTELEEKILTIWKKILNTDVVGVNDNFFEVGGTSISLLTLAVDLDEAGIEIEPIELFRLSTVREQSDYFSSINPIPLKY</sequence>
<dbReference type="Gene3D" id="1.10.1200.10">
    <property type="entry name" value="ACP-like"/>
    <property type="match status" value="1"/>
</dbReference>
<dbReference type="SUPFAM" id="SSF47336">
    <property type="entry name" value="ACP-like"/>
    <property type="match status" value="1"/>
</dbReference>
<dbReference type="InterPro" id="IPR045851">
    <property type="entry name" value="AMP-bd_C_sf"/>
</dbReference>
<feature type="domain" description="Carrier" evidence="2">
    <location>
        <begin position="45"/>
        <end position="119"/>
    </location>
</feature>
<evidence type="ECO:0000313" key="4">
    <source>
        <dbReference type="Proteomes" id="UP000706031"/>
    </source>
</evidence>
<accession>A0ABS7KSI8</accession>
<keyword evidence="4" id="KW-1185">Reference proteome</keyword>
<gene>
    <name evidence="3" type="ORF">H7T88_28260</name>
</gene>
<dbReference type="PANTHER" id="PTHR45527:SF1">
    <property type="entry name" value="FATTY ACID SYNTHASE"/>
    <property type="match status" value="1"/>
</dbReference>
<dbReference type="SUPFAM" id="SSF56801">
    <property type="entry name" value="Acetyl-CoA synthetase-like"/>
    <property type="match status" value="1"/>
</dbReference>
<name>A0ABS7KSI8_9BACL</name>
<organism evidence="3 4">
    <name type="scientific">Paenibacillus cucumis</name>
    <name type="common">ex Kampfer et al. 2016</name>
    <dbReference type="NCBI Taxonomy" id="1776858"/>
    <lineage>
        <taxon>Bacteria</taxon>
        <taxon>Bacillati</taxon>
        <taxon>Bacillota</taxon>
        <taxon>Bacilli</taxon>
        <taxon>Bacillales</taxon>
        <taxon>Paenibacillaceae</taxon>
        <taxon>Paenibacillus</taxon>
    </lineage>
</organism>
<reference evidence="3 4" key="1">
    <citation type="submission" date="2020-08" db="EMBL/GenBank/DDBJ databases">
        <title>Fungal Genomes of the International Space Station.</title>
        <authorList>
            <person name="Seuylemezian A."/>
            <person name="Singh N.K."/>
            <person name="Wood J."/>
            <person name="Venkateswaran K."/>
        </authorList>
    </citation>
    <scope>NUCLEOTIDE SEQUENCE [LARGE SCALE GENOMIC DNA]</scope>
    <source>
        <strain evidence="3 4">S/N-304-OC-R4</strain>
    </source>
</reference>
<evidence type="ECO:0000256" key="1">
    <source>
        <dbReference type="ARBA" id="ARBA00022737"/>
    </source>
</evidence>
<protein>
    <recommendedName>
        <fullName evidence="2">Carrier domain-containing protein</fullName>
    </recommendedName>
</protein>
<proteinExistence type="predicted"/>
<dbReference type="PANTHER" id="PTHR45527">
    <property type="entry name" value="NONRIBOSOMAL PEPTIDE SYNTHETASE"/>
    <property type="match status" value="1"/>
</dbReference>
<dbReference type="Gene3D" id="3.30.300.30">
    <property type="match status" value="1"/>
</dbReference>
<dbReference type="Proteomes" id="UP000706031">
    <property type="component" value="Unassembled WGS sequence"/>
</dbReference>
<dbReference type="EMBL" id="JACLIC010000061">
    <property type="protein sequence ID" value="MBY0207129.1"/>
    <property type="molecule type" value="Genomic_DNA"/>
</dbReference>
<dbReference type="Pfam" id="PF00550">
    <property type="entry name" value="PP-binding"/>
    <property type="match status" value="1"/>
</dbReference>
<dbReference type="PROSITE" id="PS50075">
    <property type="entry name" value="CARRIER"/>
    <property type="match status" value="1"/>
</dbReference>
<dbReference type="InterPro" id="IPR036736">
    <property type="entry name" value="ACP-like_sf"/>
</dbReference>
<evidence type="ECO:0000313" key="3">
    <source>
        <dbReference type="EMBL" id="MBY0207129.1"/>
    </source>
</evidence>
<dbReference type="InterPro" id="IPR009081">
    <property type="entry name" value="PP-bd_ACP"/>
</dbReference>